<evidence type="ECO:0000256" key="2">
    <source>
        <dbReference type="ARBA" id="ARBA00003945"/>
    </source>
</evidence>
<dbReference type="InterPro" id="IPR036644">
    <property type="entry name" value="FTR_bsu_sf"/>
</dbReference>
<dbReference type="EMBL" id="JAUJYN010000004">
    <property type="protein sequence ID" value="KAK1273798.1"/>
    <property type="molecule type" value="Genomic_DNA"/>
</dbReference>
<gene>
    <name evidence="15" type="ORF">QJS04_geneDACA015195</name>
</gene>
<protein>
    <recommendedName>
        <fullName evidence="5">Ferredoxin-thioredoxin reductase catalytic chain, chloroplastic</fullName>
        <ecNumber evidence="4">1.8.7.2</ecNumber>
    </recommendedName>
    <alternativeName>
        <fullName evidence="13">Ferredoxin-thioredoxin reductase subunit B</fullName>
    </alternativeName>
</protein>
<evidence type="ECO:0000256" key="4">
    <source>
        <dbReference type="ARBA" id="ARBA00012358"/>
    </source>
</evidence>
<sequence>MTAQTSYLYGVLSVPGFTTPRPPKRSRLHVIRASGEPSEKSVDIMRKFSEQYARRSGTYFCVDKGVTSVVIKTISLEEIKETTANLK</sequence>
<keyword evidence="16" id="KW-1185">Reference proteome</keyword>
<proteinExistence type="inferred from homology"/>
<dbReference type="Proteomes" id="UP001179952">
    <property type="component" value="Unassembled WGS sequence"/>
</dbReference>
<evidence type="ECO:0000256" key="3">
    <source>
        <dbReference type="ARBA" id="ARBA00007941"/>
    </source>
</evidence>
<keyword evidence="8" id="KW-0560">Oxidoreductase</keyword>
<evidence type="ECO:0000256" key="13">
    <source>
        <dbReference type="ARBA" id="ARBA00030295"/>
    </source>
</evidence>
<evidence type="ECO:0000256" key="1">
    <source>
        <dbReference type="ARBA" id="ARBA00001966"/>
    </source>
</evidence>
<keyword evidence="7" id="KW-0479">Metal-binding</keyword>
<evidence type="ECO:0000256" key="11">
    <source>
        <dbReference type="ARBA" id="ARBA00023157"/>
    </source>
</evidence>
<evidence type="ECO:0000313" key="16">
    <source>
        <dbReference type="Proteomes" id="UP001179952"/>
    </source>
</evidence>
<evidence type="ECO:0000256" key="6">
    <source>
        <dbReference type="ARBA" id="ARBA00022485"/>
    </source>
</evidence>
<dbReference type="EC" id="1.8.7.2" evidence="4"/>
<comment type="function">
    <text evidence="2">Catalytic subunit of the ferredoxin-thioredoxin reductase (FTR), which catalyzes the two-electron reduction of thioredoxins by the electrons provided by reduced ferredoxin.</text>
</comment>
<keyword evidence="10" id="KW-0411">Iron-sulfur</keyword>
<evidence type="ECO:0000256" key="9">
    <source>
        <dbReference type="ARBA" id="ARBA00023004"/>
    </source>
</evidence>
<name>A0AAV9BBI1_ACOGR</name>
<dbReference type="PANTHER" id="PTHR35113:SF1">
    <property type="entry name" value="FERREDOXIN-THIOREDOXIN REDUCTASE CATALYTIC CHAIN, CHLOROPLASTIC"/>
    <property type="match status" value="1"/>
</dbReference>
<dbReference type="Pfam" id="PF02943">
    <property type="entry name" value="FeThRed_B"/>
    <property type="match status" value="1"/>
</dbReference>
<reference evidence="15" key="2">
    <citation type="submission" date="2023-06" db="EMBL/GenBank/DDBJ databases">
        <authorList>
            <person name="Ma L."/>
            <person name="Liu K.-W."/>
            <person name="Li Z."/>
            <person name="Hsiao Y.-Y."/>
            <person name="Qi Y."/>
            <person name="Fu T."/>
            <person name="Tang G."/>
            <person name="Zhang D."/>
            <person name="Sun W.-H."/>
            <person name="Liu D.-K."/>
            <person name="Li Y."/>
            <person name="Chen G.-Z."/>
            <person name="Liu X.-D."/>
            <person name="Liao X.-Y."/>
            <person name="Jiang Y.-T."/>
            <person name="Yu X."/>
            <person name="Hao Y."/>
            <person name="Huang J."/>
            <person name="Zhao X.-W."/>
            <person name="Ke S."/>
            <person name="Chen Y.-Y."/>
            <person name="Wu W.-L."/>
            <person name="Hsu J.-L."/>
            <person name="Lin Y.-F."/>
            <person name="Huang M.-D."/>
            <person name="Li C.-Y."/>
            <person name="Huang L."/>
            <person name="Wang Z.-W."/>
            <person name="Zhao X."/>
            <person name="Zhong W.-Y."/>
            <person name="Peng D.-H."/>
            <person name="Ahmad S."/>
            <person name="Lan S."/>
            <person name="Zhang J.-S."/>
            <person name="Tsai W.-C."/>
            <person name="Van De Peer Y."/>
            <person name="Liu Z.-J."/>
        </authorList>
    </citation>
    <scope>NUCLEOTIDE SEQUENCE</scope>
    <source>
        <strain evidence="15">SCP</strain>
        <tissue evidence="15">Leaves</tissue>
    </source>
</reference>
<keyword evidence="11" id="KW-1015">Disulfide bond</keyword>
<comment type="cofactor">
    <cofactor evidence="1">
        <name>[4Fe-4S] cluster</name>
        <dbReference type="ChEBI" id="CHEBI:49883"/>
    </cofactor>
</comment>
<evidence type="ECO:0000256" key="14">
    <source>
        <dbReference type="ARBA" id="ARBA00048150"/>
    </source>
</evidence>
<reference evidence="15" key="1">
    <citation type="journal article" date="2023" name="Nat. Commun.">
        <title>Diploid and tetraploid genomes of Acorus and the evolution of monocots.</title>
        <authorList>
            <person name="Ma L."/>
            <person name="Liu K.W."/>
            <person name="Li Z."/>
            <person name="Hsiao Y.Y."/>
            <person name="Qi Y."/>
            <person name="Fu T."/>
            <person name="Tang G.D."/>
            <person name="Zhang D."/>
            <person name="Sun W.H."/>
            <person name="Liu D.K."/>
            <person name="Li Y."/>
            <person name="Chen G.Z."/>
            <person name="Liu X.D."/>
            <person name="Liao X.Y."/>
            <person name="Jiang Y.T."/>
            <person name="Yu X."/>
            <person name="Hao Y."/>
            <person name="Huang J."/>
            <person name="Zhao X.W."/>
            <person name="Ke S."/>
            <person name="Chen Y.Y."/>
            <person name="Wu W.L."/>
            <person name="Hsu J.L."/>
            <person name="Lin Y.F."/>
            <person name="Huang M.D."/>
            <person name="Li C.Y."/>
            <person name="Huang L."/>
            <person name="Wang Z.W."/>
            <person name="Zhao X."/>
            <person name="Zhong W.Y."/>
            <person name="Peng D.H."/>
            <person name="Ahmad S."/>
            <person name="Lan S."/>
            <person name="Zhang J.S."/>
            <person name="Tsai W.C."/>
            <person name="Van de Peer Y."/>
            <person name="Liu Z.J."/>
        </authorList>
    </citation>
    <scope>NUCLEOTIDE SEQUENCE</scope>
    <source>
        <strain evidence="15">SCP</strain>
    </source>
</reference>
<dbReference type="GO" id="GO:0046872">
    <property type="term" value="F:metal ion binding"/>
    <property type="evidence" value="ECO:0007669"/>
    <property type="project" value="UniProtKB-KW"/>
</dbReference>
<evidence type="ECO:0000256" key="10">
    <source>
        <dbReference type="ARBA" id="ARBA00023014"/>
    </source>
</evidence>
<keyword evidence="9" id="KW-0408">Iron</keyword>
<dbReference type="GO" id="GO:0051539">
    <property type="term" value="F:4 iron, 4 sulfur cluster binding"/>
    <property type="evidence" value="ECO:0007669"/>
    <property type="project" value="UniProtKB-KW"/>
</dbReference>
<comment type="subunit">
    <text evidence="12">Heterodimer of subunit A (variable subunit) and subunit B (catalytic subunit). Heterodimeric FTR forms a complex with ferredoxin and thioredoxin.</text>
</comment>
<evidence type="ECO:0000313" key="15">
    <source>
        <dbReference type="EMBL" id="KAK1273798.1"/>
    </source>
</evidence>
<dbReference type="InterPro" id="IPR004209">
    <property type="entry name" value="FTR_bsu"/>
</dbReference>
<dbReference type="GO" id="GO:0103012">
    <property type="term" value="F:ferredoxin-thioredoxin reductase activity"/>
    <property type="evidence" value="ECO:0007669"/>
    <property type="project" value="UniProtKB-EC"/>
</dbReference>
<dbReference type="PANTHER" id="PTHR35113">
    <property type="entry name" value="FERREDOXIN-THIOREDOXIN REDUCTASE CATALYTIC CHAIN, CHLOROPLASTIC"/>
    <property type="match status" value="1"/>
</dbReference>
<comment type="caution">
    <text evidence="15">The sequence shown here is derived from an EMBL/GenBank/DDBJ whole genome shotgun (WGS) entry which is preliminary data.</text>
</comment>
<evidence type="ECO:0000256" key="5">
    <source>
        <dbReference type="ARBA" id="ARBA00018993"/>
    </source>
</evidence>
<evidence type="ECO:0000256" key="7">
    <source>
        <dbReference type="ARBA" id="ARBA00022723"/>
    </source>
</evidence>
<accession>A0AAV9BBI1</accession>
<evidence type="ECO:0000256" key="12">
    <source>
        <dbReference type="ARBA" id="ARBA00026011"/>
    </source>
</evidence>
<dbReference type="SUPFAM" id="SSF57662">
    <property type="entry name" value="Ferredoxin thioredoxin reductase (FTR), catalytic beta chain"/>
    <property type="match status" value="1"/>
</dbReference>
<comment type="catalytic activity">
    <reaction evidence="14">
        <text>[thioredoxin]-disulfide + 2 reduced [2Fe-2S]-[ferredoxin] + 2 H(+) = [thioredoxin]-dithiol + 2 oxidized [2Fe-2S]-[ferredoxin]</text>
        <dbReference type="Rhea" id="RHEA:42336"/>
        <dbReference type="Rhea" id="RHEA-COMP:10000"/>
        <dbReference type="Rhea" id="RHEA-COMP:10001"/>
        <dbReference type="Rhea" id="RHEA-COMP:10698"/>
        <dbReference type="Rhea" id="RHEA-COMP:10700"/>
        <dbReference type="ChEBI" id="CHEBI:15378"/>
        <dbReference type="ChEBI" id="CHEBI:29950"/>
        <dbReference type="ChEBI" id="CHEBI:33737"/>
        <dbReference type="ChEBI" id="CHEBI:33738"/>
        <dbReference type="ChEBI" id="CHEBI:50058"/>
        <dbReference type="EC" id="1.8.7.2"/>
    </reaction>
</comment>
<dbReference type="Gene3D" id="3.90.460.10">
    <property type="entry name" value="Ferredoxin thioredoxin reductase catalytic beta subunit"/>
    <property type="match status" value="1"/>
</dbReference>
<evidence type="ECO:0000256" key="8">
    <source>
        <dbReference type="ARBA" id="ARBA00023002"/>
    </source>
</evidence>
<comment type="similarity">
    <text evidence="3">Belongs to the ferredoxin thioredoxin reductase beta subunit family.</text>
</comment>
<organism evidence="15 16">
    <name type="scientific">Acorus gramineus</name>
    <name type="common">Dwarf sweet flag</name>
    <dbReference type="NCBI Taxonomy" id="55184"/>
    <lineage>
        <taxon>Eukaryota</taxon>
        <taxon>Viridiplantae</taxon>
        <taxon>Streptophyta</taxon>
        <taxon>Embryophyta</taxon>
        <taxon>Tracheophyta</taxon>
        <taxon>Spermatophyta</taxon>
        <taxon>Magnoliopsida</taxon>
        <taxon>Liliopsida</taxon>
        <taxon>Acoraceae</taxon>
        <taxon>Acorus</taxon>
    </lineage>
</organism>
<dbReference type="GO" id="GO:0016730">
    <property type="term" value="F:oxidoreductase activity, acting on iron-sulfur proteins as donors"/>
    <property type="evidence" value="ECO:0007669"/>
    <property type="project" value="InterPro"/>
</dbReference>
<dbReference type="AlphaFoldDB" id="A0AAV9BBI1"/>
<keyword evidence="6" id="KW-0004">4Fe-4S</keyword>